<dbReference type="GO" id="GO:0008541">
    <property type="term" value="C:proteasome regulatory particle, lid subcomplex"/>
    <property type="evidence" value="ECO:0007669"/>
    <property type="project" value="TreeGrafter"/>
</dbReference>
<dbReference type="EMBL" id="BJWK01000022">
    <property type="protein sequence ID" value="GEM12611.1"/>
    <property type="molecule type" value="Genomic_DNA"/>
</dbReference>
<dbReference type="GO" id="GO:0005634">
    <property type="term" value="C:nucleus"/>
    <property type="evidence" value="ECO:0007669"/>
    <property type="project" value="TreeGrafter"/>
</dbReference>
<accession>A0A511KQH5</accession>
<dbReference type="InterPro" id="IPR054179">
    <property type="entry name" value="PSD13_N"/>
</dbReference>
<comment type="caution">
    <text evidence="3">The sequence shown here is derived from an EMBL/GenBank/DDBJ whole genome shotgun (WGS) entry which is preliminary data.</text>
</comment>
<organism evidence="3 4">
    <name type="scientific">Rhodotorula toruloides</name>
    <name type="common">Yeast</name>
    <name type="synonym">Rhodosporidium toruloides</name>
    <dbReference type="NCBI Taxonomy" id="5286"/>
    <lineage>
        <taxon>Eukaryota</taxon>
        <taxon>Fungi</taxon>
        <taxon>Dikarya</taxon>
        <taxon>Basidiomycota</taxon>
        <taxon>Pucciniomycotina</taxon>
        <taxon>Microbotryomycetes</taxon>
        <taxon>Sporidiobolales</taxon>
        <taxon>Sporidiobolaceae</taxon>
        <taxon>Rhodotorula</taxon>
    </lineage>
</organism>
<gene>
    <name evidence="3" type="ORF">Rt10032_c22g6628</name>
</gene>
<dbReference type="AlphaFoldDB" id="A0A511KQH5"/>
<name>A0A511KQH5_RHOTO</name>
<evidence type="ECO:0000259" key="2">
    <source>
        <dbReference type="Pfam" id="PF22037"/>
    </source>
</evidence>
<evidence type="ECO:0000313" key="4">
    <source>
        <dbReference type="Proteomes" id="UP000321518"/>
    </source>
</evidence>
<dbReference type="Pfam" id="PF22037">
    <property type="entry name" value="PSD13_N"/>
    <property type="match status" value="1"/>
</dbReference>
<feature type="domain" description="PSD13 N-terminal" evidence="2">
    <location>
        <begin position="4"/>
        <end position="113"/>
    </location>
</feature>
<dbReference type="GO" id="GO:0005829">
    <property type="term" value="C:cytosol"/>
    <property type="evidence" value="ECO:0007669"/>
    <property type="project" value="TreeGrafter"/>
</dbReference>
<proteinExistence type="predicted"/>
<keyword evidence="1 3" id="KW-0647">Proteasome</keyword>
<reference evidence="3 4" key="1">
    <citation type="submission" date="2019-07" db="EMBL/GenBank/DDBJ databases">
        <title>Rhodotorula toruloides NBRC10032 genome sequencing.</title>
        <authorList>
            <person name="Shida Y."/>
            <person name="Takaku H."/>
            <person name="Ogasawara W."/>
            <person name="Mori K."/>
        </authorList>
    </citation>
    <scope>NUCLEOTIDE SEQUENCE [LARGE SCALE GENOMIC DNA]</scope>
    <source>
        <strain evidence="3 4">NBRC10032</strain>
    </source>
</reference>
<dbReference type="Proteomes" id="UP000321518">
    <property type="component" value="Unassembled WGS sequence"/>
</dbReference>
<dbReference type="PANTHER" id="PTHR10539">
    <property type="entry name" value="26S PROTEASOME NON-ATPASE REGULATORY SUBUNIT 13"/>
    <property type="match status" value="1"/>
</dbReference>
<dbReference type="PANTHER" id="PTHR10539:SF0">
    <property type="entry name" value="26S PROTEASOME NON-ATPASE REGULATORY SUBUNIT 13"/>
    <property type="match status" value="1"/>
</dbReference>
<dbReference type="OrthoDB" id="1093at2759"/>
<dbReference type="GO" id="GO:0006511">
    <property type="term" value="P:ubiquitin-dependent protein catabolic process"/>
    <property type="evidence" value="ECO:0007669"/>
    <property type="project" value="TreeGrafter"/>
</dbReference>
<dbReference type="GO" id="GO:0005198">
    <property type="term" value="F:structural molecule activity"/>
    <property type="evidence" value="ECO:0007669"/>
    <property type="project" value="TreeGrafter"/>
</dbReference>
<evidence type="ECO:0000313" key="3">
    <source>
        <dbReference type="EMBL" id="GEM12611.1"/>
    </source>
</evidence>
<sequence length="127" mass="14144">MRAIAVAVAWTYNDGTAAVSFLDTLLPTFDTPATREPFILVLMGEFFLLGQPDAAKEAMDQWPKVLDQLDSVDLAVHASFYRVSGDYWKAKAEFADHYLNPLIYLACIDSLDSPIPAPESLSIARRY</sequence>
<dbReference type="InterPro" id="IPR035298">
    <property type="entry name" value="PSMD13"/>
</dbReference>
<protein>
    <submittedName>
        <fullName evidence="3">26S proteasome regulatory subunit N9</fullName>
    </submittedName>
</protein>
<evidence type="ECO:0000256" key="1">
    <source>
        <dbReference type="ARBA" id="ARBA00022942"/>
    </source>
</evidence>